<dbReference type="GO" id="GO:0006545">
    <property type="term" value="P:glycine biosynthetic process"/>
    <property type="evidence" value="ECO:0007669"/>
    <property type="project" value="TreeGrafter"/>
</dbReference>
<evidence type="ECO:0000256" key="2">
    <source>
        <dbReference type="ARBA" id="ARBA00006966"/>
    </source>
</evidence>
<sequence length="392" mass="42999">MIKRRNFLKLSGAGLLPVMASTFRAFAQVGNTIPQKPGLAISFVADGPEYTPEAYVKKLQELLDKRGIKPDVYGKGGAVTELEGKLAQLTGKEAAIYVPTGTMANQLALSLLSGTNTKIYLPDNSHIFRDEADAAQSVYGKRLIPLAKEAPYFTLQQLQEGIAYDNEHEVFKSGLGAIAIENPVRRADGRHIPFEELRKISAFCRQNKYPLHLDGARLFLAAAASGVSIADYAQLFDTVYLSLYKYIGAGGGAVLAGEKSLIDKMGHLIKIHGGTIYSNWTNAAMALYHLEGLPERLKKTLTKAQELISAMNKVNSLQATELENGTNIFYLTPDNTIDGKRFSGLLREQQILIRNPDAQGLIRLQVNETLLDTDINQLIHLLRDTLAASAKR</sequence>
<dbReference type="GO" id="GO:0005829">
    <property type="term" value="C:cytosol"/>
    <property type="evidence" value="ECO:0007669"/>
    <property type="project" value="TreeGrafter"/>
</dbReference>
<dbReference type="InterPro" id="IPR015421">
    <property type="entry name" value="PyrdxlP-dep_Trfase_major"/>
</dbReference>
<evidence type="ECO:0000256" key="4">
    <source>
        <dbReference type="SAM" id="SignalP"/>
    </source>
</evidence>
<dbReference type="RefSeq" id="WP_121197759.1">
    <property type="nucleotide sequence ID" value="NZ_RBKU01000001.1"/>
</dbReference>
<dbReference type="GO" id="GO:0006567">
    <property type="term" value="P:L-threonine catabolic process"/>
    <property type="evidence" value="ECO:0007669"/>
    <property type="project" value="TreeGrafter"/>
</dbReference>
<dbReference type="InterPro" id="IPR001597">
    <property type="entry name" value="ArAA_b-elim_lyase/Thr_aldolase"/>
</dbReference>
<proteinExistence type="inferred from homology"/>
<evidence type="ECO:0000256" key="3">
    <source>
        <dbReference type="ARBA" id="ARBA00022898"/>
    </source>
</evidence>
<keyword evidence="4" id="KW-0732">Signal</keyword>
<dbReference type="Pfam" id="PF01212">
    <property type="entry name" value="Beta_elim_lyase"/>
    <property type="match status" value="1"/>
</dbReference>
<dbReference type="InterPro" id="IPR015424">
    <property type="entry name" value="PyrdxlP-dep_Trfase"/>
</dbReference>
<dbReference type="OrthoDB" id="9774495at2"/>
<dbReference type="PROSITE" id="PS51318">
    <property type="entry name" value="TAT"/>
    <property type="match status" value="1"/>
</dbReference>
<dbReference type="Gene3D" id="3.90.1150.10">
    <property type="entry name" value="Aspartate Aminotransferase, domain 1"/>
    <property type="match status" value="1"/>
</dbReference>
<evidence type="ECO:0000259" key="5">
    <source>
        <dbReference type="Pfam" id="PF01212"/>
    </source>
</evidence>
<accession>A0A495J039</accession>
<evidence type="ECO:0000313" key="7">
    <source>
        <dbReference type="Proteomes" id="UP000268007"/>
    </source>
</evidence>
<gene>
    <name evidence="6" type="ORF">BDD43_2301</name>
</gene>
<keyword evidence="7" id="KW-1185">Reference proteome</keyword>
<protein>
    <submittedName>
        <fullName evidence="6">L-threonine aldolase</fullName>
    </submittedName>
</protein>
<comment type="cofactor">
    <cofactor evidence="1">
        <name>pyridoxal 5'-phosphate</name>
        <dbReference type="ChEBI" id="CHEBI:597326"/>
    </cofactor>
</comment>
<comment type="similarity">
    <text evidence="2">Belongs to the threonine aldolase family.</text>
</comment>
<name>A0A495J039_9SPHI</name>
<dbReference type="GO" id="GO:0008732">
    <property type="term" value="F:L-allo-threonine aldolase activity"/>
    <property type="evidence" value="ECO:0007669"/>
    <property type="project" value="TreeGrafter"/>
</dbReference>
<dbReference type="SUPFAM" id="SSF53383">
    <property type="entry name" value="PLP-dependent transferases"/>
    <property type="match status" value="1"/>
</dbReference>
<keyword evidence="3" id="KW-0663">Pyridoxal phosphate</keyword>
<organism evidence="6 7">
    <name type="scientific">Mucilaginibacter gracilis</name>
    <dbReference type="NCBI Taxonomy" id="423350"/>
    <lineage>
        <taxon>Bacteria</taxon>
        <taxon>Pseudomonadati</taxon>
        <taxon>Bacteroidota</taxon>
        <taxon>Sphingobacteriia</taxon>
        <taxon>Sphingobacteriales</taxon>
        <taxon>Sphingobacteriaceae</taxon>
        <taxon>Mucilaginibacter</taxon>
    </lineage>
</organism>
<dbReference type="Gene3D" id="3.40.640.10">
    <property type="entry name" value="Type I PLP-dependent aspartate aminotransferase-like (Major domain)"/>
    <property type="match status" value="1"/>
</dbReference>
<feature type="domain" description="Aromatic amino acid beta-eliminating lyase/threonine aldolase" evidence="5">
    <location>
        <begin position="71"/>
        <end position="329"/>
    </location>
</feature>
<dbReference type="EMBL" id="RBKU01000001">
    <property type="protein sequence ID" value="RKR82133.1"/>
    <property type="molecule type" value="Genomic_DNA"/>
</dbReference>
<dbReference type="InterPro" id="IPR015422">
    <property type="entry name" value="PyrdxlP-dep_Trfase_small"/>
</dbReference>
<comment type="caution">
    <text evidence="6">The sequence shown here is derived from an EMBL/GenBank/DDBJ whole genome shotgun (WGS) entry which is preliminary data.</text>
</comment>
<dbReference type="AlphaFoldDB" id="A0A495J039"/>
<reference evidence="6 7" key="1">
    <citation type="submission" date="2018-10" db="EMBL/GenBank/DDBJ databases">
        <title>Genomic Encyclopedia of Archaeal and Bacterial Type Strains, Phase II (KMG-II): from individual species to whole genera.</title>
        <authorList>
            <person name="Goeker M."/>
        </authorList>
    </citation>
    <scope>NUCLEOTIDE SEQUENCE [LARGE SCALE GENOMIC DNA]</scope>
    <source>
        <strain evidence="6 7">DSM 18602</strain>
    </source>
</reference>
<feature type="signal peptide" evidence="4">
    <location>
        <begin position="1"/>
        <end position="27"/>
    </location>
</feature>
<dbReference type="PANTHER" id="PTHR48097:SF9">
    <property type="entry name" value="L-THREONINE ALDOLASE"/>
    <property type="match status" value="1"/>
</dbReference>
<feature type="chain" id="PRO_5019727744" evidence="4">
    <location>
        <begin position="28"/>
        <end position="392"/>
    </location>
</feature>
<dbReference type="PANTHER" id="PTHR48097">
    <property type="entry name" value="L-THREONINE ALDOLASE-RELATED"/>
    <property type="match status" value="1"/>
</dbReference>
<evidence type="ECO:0000313" key="6">
    <source>
        <dbReference type="EMBL" id="RKR82133.1"/>
    </source>
</evidence>
<dbReference type="Proteomes" id="UP000268007">
    <property type="component" value="Unassembled WGS sequence"/>
</dbReference>
<dbReference type="InterPro" id="IPR006311">
    <property type="entry name" value="TAT_signal"/>
</dbReference>
<evidence type="ECO:0000256" key="1">
    <source>
        <dbReference type="ARBA" id="ARBA00001933"/>
    </source>
</evidence>